<keyword evidence="2" id="KW-1133">Transmembrane helix</keyword>
<proteinExistence type="predicted"/>
<protein>
    <submittedName>
        <fullName evidence="3">Uncharacterized protein</fullName>
    </submittedName>
</protein>
<gene>
    <name evidence="3" type="ORF">PSJ8397_00158</name>
</gene>
<feature type="transmembrane region" description="Helical" evidence="2">
    <location>
        <begin position="23"/>
        <end position="43"/>
    </location>
</feature>
<dbReference type="EMBL" id="FWFT01000001">
    <property type="protein sequence ID" value="SLN12263.1"/>
    <property type="molecule type" value="Genomic_DNA"/>
</dbReference>
<evidence type="ECO:0000313" key="3">
    <source>
        <dbReference type="EMBL" id="SLN12263.1"/>
    </source>
</evidence>
<dbReference type="Proteomes" id="UP000193623">
    <property type="component" value="Unassembled WGS sequence"/>
</dbReference>
<name>A0A1Y5R9F5_9RHOB</name>
<accession>A0A1Y5R9F5</accession>
<dbReference type="RefSeq" id="WP_085862663.1">
    <property type="nucleotide sequence ID" value="NZ_FWFT01000001.1"/>
</dbReference>
<evidence type="ECO:0000256" key="1">
    <source>
        <dbReference type="SAM" id="MobiDB-lite"/>
    </source>
</evidence>
<keyword evidence="4" id="KW-1185">Reference proteome</keyword>
<feature type="region of interest" description="Disordered" evidence="1">
    <location>
        <begin position="79"/>
        <end position="114"/>
    </location>
</feature>
<keyword evidence="2" id="KW-0472">Membrane</keyword>
<organism evidence="3 4">
    <name type="scientific">Pseudooctadecabacter jejudonensis</name>
    <dbReference type="NCBI Taxonomy" id="1391910"/>
    <lineage>
        <taxon>Bacteria</taxon>
        <taxon>Pseudomonadati</taxon>
        <taxon>Pseudomonadota</taxon>
        <taxon>Alphaproteobacteria</taxon>
        <taxon>Rhodobacterales</taxon>
        <taxon>Paracoccaceae</taxon>
        <taxon>Pseudooctadecabacter</taxon>
    </lineage>
</organism>
<sequence length="114" mass="12558">MADVDTQTGCDPALLSCITAQEIQLALPFIAVVTLAVGIWGLIRHERRKHAGLLAKRGSPPSQDETILYAGERHVFGPGNFDASRPYRVSRDPQVQARAMMPQKHRKSGTHDKT</sequence>
<evidence type="ECO:0000313" key="4">
    <source>
        <dbReference type="Proteomes" id="UP000193623"/>
    </source>
</evidence>
<dbReference type="OrthoDB" id="9920343at2"/>
<dbReference type="AlphaFoldDB" id="A0A1Y5R9F5"/>
<reference evidence="3 4" key="1">
    <citation type="submission" date="2017-03" db="EMBL/GenBank/DDBJ databases">
        <authorList>
            <person name="Afonso C.L."/>
            <person name="Miller P.J."/>
            <person name="Scott M.A."/>
            <person name="Spackman E."/>
            <person name="Goraichik I."/>
            <person name="Dimitrov K.M."/>
            <person name="Suarez D.L."/>
            <person name="Swayne D.E."/>
        </authorList>
    </citation>
    <scope>NUCLEOTIDE SEQUENCE [LARGE SCALE GENOMIC DNA]</scope>
    <source>
        <strain evidence="3 4">CECT 8397</strain>
    </source>
</reference>
<keyword evidence="2" id="KW-0812">Transmembrane</keyword>
<evidence type="ECO:0000256" key="2">
    <source>
        <dbReference type="SAM" id="Phobius"/>
    </source>
</evidence>